<sequence length="168" mass="18579">MSAILRQTLSGQYESVQKRNVYKYYDELNEFDVLFDDYMAEGLFDEPMPVRDTNGECPIVTALGVENLYFLLERVRATGGNANVFAKSGNSIVPISFTQVESVPKGAADLSDKDEWENGDATIDSFIAYLRTQPNGVVFPDALPRGPLTNMTLGKQDVPIDLPCEVSV</sequence>
<dbReference type="OrthoDB" id="3240558at2"/>
<comment type="caution">
    <text evidence="1">The sequence shown here is derived from an EMBL/GenBank/DDBJ whole genome shotgun (WGS) entry which is preliminary data.</text>
</comment>
<gene>
    <name evidence="1" type="ORF">BBOH_0736</name>
</gene>
<evidence type="ECO:0000313" key="2">
    <source>
        <dbReference type="Proteomes" id="UP000029096"/>
    </source>
</evidence>
<keyword evidence="2" id="KW-1185">Reference proteome</keyword>
<dbReference type="RefSeq" id="WP_033522163.1">
    <property type="nucleotide sequence ID" value="NZ_JDUS01000018.1"/>
</dbReference>
<evidence type="ECO:0000313" key="1">
    <source>
        <dbReference type="EMBL" id="KFI45929.1"/>
    </source>
</evidence>
<accession>A0A086ZHC9</accession>
<dbReference type="STRING" id="1437606.BBOH_0736"/>
<dbReference type="AlphaFoldDB" id="A0A086ZHC9"/>
<name>A0A086ZHC9_9BIFI</name>
<dbReference type="EMBL" id="JGYP01000002">
    <property type="protein sequence ID" value="KFI45929.1"/>
    <property type="molecule type" value="Genomic_DNA"/>
</dbReference>
<organism evidence="1 2">
    <name type="scientific">Bifidobacterium bohemicum DSM 22767</name>
    <dbReference type="NCBI Taxonomy" id="1437606"/>
    <lineage>
        <taxon>Bacteria</taxon>
        <taxon>Bacillati</taxon>
        <taxon>Actinomycetota</taxon>
        <taxon>Actinomycetes</taxon>
        <taxon>Bifidobacteriales</taxon>
        <taxon>Bifidobacteriaceae</taxon>
        <taxon>Bifidobacterium</taxon>
    </lineage>
</organism>
<reference evidence="1 2" key="1">
    <citation type="submission" date="2014-03" db="EMBL/GenBank/DDBJ databases">
        <title>Genomics of Bifidobacteria.</title>
        <authorList>
            <person name="Ventura M."/>
            <person name="Milani C."/>
            <person name="Lugli G.A."/>
        </authorList>
    </citation>
    <scope>NUCLEOTIDE SEQUENCE [LARGE SCALE GENOMIC DNA]</scope>
    <source>
        <strain evidence="1 2">DSM 22767</strain>
    </source>
</reference>
<dbReference type="Proteomes" id="UP000029096">
    <property type="component" value="Unassembled WGS sequence"/>
</dbReference>
<proteinExistence type="predicted"/>
<protein>
    <submittedName>
        <fullName evidence="1">Uncharacterized protein</fullName>
    </submittedName>
</protein>